<sequence>MSWADKDDVIISENLSVAGLQTKTGEPSRSNDVFHFKRPLFFCIMFIIASTLSSIFIFCLFFLFLLINFSFHSSISSLQSFQE</sequence>
<protein>
    <submittedName>
        <fullName evidence="3">ORF377</fullName>
    </submittedName>
    <submittedName>
        <fullName evidence="2">Wsv348</fullName>
    </submittedName>
</protein>
<dbReference type="EMBL" id="MF768985">
    <property type="protein sequence ID" value="ATU83796.1"/>
    <property type="molecule type" value="Genomic_DNA"/>
</dbReference>
<accession>K7WK50</accession>
<dbReference type="Proteomes" id="UP000277283">
    <property type="component" value="Segment"/>
</dbReference>
<evidence type="ECO:0000313" key="4">
    <source>
        <dbReference type="Proteomes" id="UP000277283"/>
    </source>
</evidence>
<keyword evidence="1" id="KW-1133">Transmembrane helix</keyword>
<reference evidence="2" key="1">
    <citation type="submission" date="2012-08" db="EMBL/GenBank/DDBJ databases">
        <title>Cassytha pubescens and C. glabella (Lauraceae) are not disjunctly distributed between Australia and the Ryukyu Archipelago of Japan - evidence from morphological and molecular data.</title>
        <authorList>
            <person name="Kokubugata G."/>
            <person name="Nakamura K."/>
            <person name="Forster P.I."/>
            <person name="Wilson G.W."/>
            <person name="Holland A.E."/>
            <person name="Hirayama Y."/>
            <person name="Yokota M."/>
        </authorList>
    </citation>
    <scope>NUCLEOTIDE SEQUENCE</scope>
    <source>
        <strain evidence="2">K-LV1</strain>
    </source>
</reference>
<reference evidence="4" key="2">
    <citation type="submission" date="2012-08" db="EMBL/GenBank/DDBJ databases">
        <authorList>
            <person name="Choi T.-J."/>
        </authorList>
    </citation>
    <scope>NUCLEOTIDE SEQUENCE [LARGE SCALE GENOMIC DNA]</scope>
    <source>
        <strain evidence="4">K-LV1</strain>
    </source>
</reference>
<dbReference type="EMBL" id="JX515788">
    <property type="protein sequence ID" value="AFX59725.1"/>
    <property type="molecule type" value="Genomic_DNA"/>
</dbReference>
<evidence type="ECO:0000313" key="3">
    <source>
        <dbReference type="EMBL" id="ATU83796.1"/>
    </source>
</evidence>
<gene>
    <name evidence="2" type="ORF">wssv_03480</name>
</gene>
<dbReference type="Proteomes" id="UP000267516">
    <property type="component" value="Segment"/>
</dbReference>
<evidence type="ECO:0000256" key="1">
    <source>
        <dbReference type="SAM" id="Phobius"/>
    </source>
</evidence>
<evidence type="ECO:0000313" key="2">
    <source>
        <dbReference type="EMBL" id="AFX59725.1"/>
    </source>
</evidence>
<organism evidence="2 4">
    <name type="scientific">White spot syndrome virus</name>
    <dbReference type="NCBI Taxonomy" id="342409"/>
    <lineage>
        <taxon>Viruses</taxon>
        <taxon>Viruses incertae sedis</taxon>
        <taxon>Naldaviricetes</taxon>
        <taxon>Nimaviridae</taxon>
        <taxon>Whispovirus</taxon>
    </lineage>
</organism>
<reference evidence="3" key="3">
    <citation type="journal article" date="2018" name="Aquaculture">
        <title>Complete genome sequence of a white spot syndrome virus associated with a disease incursion in Australia.</title>
        <authorList>
            <person name="Oakey J."/>
            <person name="Smith C.S."/>
        </authorList>
    </citation>
    <scope>NUCLEOTIDE SEQUENCE [LARGE SCALE GENOMIC DNA]</scope>
    <source>
        <strain evidence="3">WSSV-AU</strain>
    </source>
</reference>
<proteinExistence type="predicted"/>
<keyword evidence="1" id="KW-0812">Transmembrane</keyword>
<keyword evidence="1" id="KW-0472">Membrane</keyword>
<name>K7WK50_9VIRU</name>
<feature type="transmembrane region" description="Helical" evidence="1">
    <location>
        <begin position="39"/>
        <end position="67"/>
    </location>
</feature>